<evidence type="ECO:0000256" key="1">
    <source>
        <dbReference type="SAM" id="Phobius"/>
    </source>
</evidence>
<reference evidence="3" key="1">
    <citation type="submission" date="2018-05" db="EMBL/GenBank/DDBJ databases">
        <authorList>
            <person name="Cea G.-C."/>
            <person name="William W."/>
        </authorList>
    </citation>
    <scope>NUCLEOTIDE SEQUENCE [LARGE SCALE GENOMIC DNA]</scope>
    <source>
        <strain evidence="3">DB21MT 5</strain>
    </source>
</reference>
<keyword evidence="1" id="KW-0472">Membrane</keyword>
<dbReference type="Proteomes" id="UP000250163">
    <property type="component" value="Chromosome MORIYA"/>
</dbReference>
<feature type="transmembrane region" description="Helical" evidence="1">
    <location>
        <begin position="20"/>
        <end position="37"/>
    </location>
</feature>
<dbReference type="EMBL" id="LS483250">
    <property type="protein sequence ID" value="SQD80561.1"/>
    <property type="molecule type" value="Genomic_DNA"/>
</dbReference>
<evidence type="ECO:0000313" key="3">
    <source>
        <dbReference type="Proteomes" id="UP000250163"/>
    </source>
</evidence>
<protein>
    <submittedName>
        <fullName evidence="2">Uncharacterized protein</fullName>
    </submittedName>
</protein>
<sequence length="92" mass="10473">MINKSKSSLFKMQNYMINPVMKFYYLTVFVAVAMMFIDRIAKLAKHVNQSALIVSYLSQAKARNDYSTKTSTLKCGLATSHNQIIIHYTSVT</sequence>
<proteinExistence type="predicted"/>
<gene>
    <name evidence="2" type="ORF">MORIYA_4109</name>
</gene>
<evidence type="ECO:0000313" key="2">
    <source>
        <dbReference type="EMBL" id="SQD80561.1"/>
    </source>
</evidence>
<keyword evidence="1" id="KW-1133">Transmembrane helix</keyword>
<dbReference type="AlphaFoldDB" id="A0A330LX97"/>
<dbReference type="KEGG" id="mya:MORIYA_4109"/>
<keyword evidence="3" id="KW-1185">Reference proteome</keyword>
<accession>A0A330LX97</accession>
<keyword evidence="1" id="KW-0812">Transmembrane</keyword>
<organism evidence="2 3">
    <name type="scientific">Moritella yayanosii</name>
    <dbReference type="NCBI Taxonomy" id="69539"/>
    <lineage>
        <taxon>Bacteria</taxon>
        <taxon>Pseudomonadati</taxon>
        <taxon>Pseudomonadota</taxon>
        <taxon>Gammaproteobacteria</taxon>
        <taxon>Alteromonadales</taxon>
        <taxon>Moritellaceae</taxon>
        <taxon>Moritella</taxon>
    </lineage>
</organism>
<name>A0A330LX97_9GAMM</name>